<name>A0ABU2B0F7_9MICC</name>
<comment type="caution">
    <text evidence="2">The sequence shown here is derived from an EMBL/GenBank/DDBJ whole genome shotgun (WGS) entry which is preliminary data.</text>
</comment>
<feature type="transmembrane region" description="Helical" evidence="1">
    <location>
        <begin position="82"/>
        <end position="99"/>
    </location>
</feature>
<protein>
    <recommendedName>
        <fullName evidence="4">CPBP family intramembrane metalloprotease</fullName>
    </recommendedName>
</protein>
<reference evidence="2 3" key="1">
    <citation type="submission" date="2023-07" db="EMBL/GenBank/DDBJ databases">
        <title>Sequencing the genomes of 1000 actinobacteria strains.</title>
        <authorList>
            <person name="Klenk H.-P."/>
        </authorList>
    </citation>
    <scope>NUCLEOTIDE SEQUENCE [LARGE SCALE GENOMIC DNA]</scope>
    <source>
        <strain evidence="2 3">DSM 22966</strain>
    </source>
</reference>
<keyword evidence="1" id="KW-0812">Transmembrane</keyword>
<feature type="transmembrane region" description="Helical" evidence="1">
    <location>
        <begin position="119"/>
        <end position="137"/>
    </location>
</feature>
<evidence type="ECO:0000313" key="2">
    <source>
        <dbReference type="EMBL" id="MDR7347093.1"/>
    </source>
</evidence>
<accession>A0ABU2B0F7</accession>
<dbReference type="Proteomes" id="UP001183794">
    <property type="component" value="Unassembled WGS sequence"/>
</dbReference>
<gene>
    <name evidence="2" type="ORF">J2S62_001350</name>
</gene>
<evidence type="ECO:0000313" key="3">
    <source>
        <dbReference type="Proteomes" id="UP001183794"/>
    </source>
</evidence>
<keyword evidence="1" id="KW-1133">Transmembrane helix</keyword>
<feature type="transmembrane region" description="Helical" evidence="1">
    <location>
        <begin position="149"/>
        <end position="175"/>
    </location>
</feature>
<proteinExistence type="predicted"/>
<dbReference type="RefSeq" id="WP_310172865.1">
    <property type="nucleotide sequence ID" value="NZ_BAABHE010000002.1"/>
</dbReference>
<sequence length="224" mass="23525">MVGTISAAGSIIADYSMVVLPGLVLILGCFWLARTDTDPLLRIVILVLGFILVRDAMTPAGLWDFGVVNGVVPWIRMTENPVVLLALGSGSLILVAATLSDTRLRALVWWGKPNISTLLFGIGGALLVVAPIFALTVSQPIEARGGTVVVSVLPALAFMTLAGNLVFAACHVYIAITVTSVGWPLLAFTLWEGLICAVLRLRRGVFPAAVAHGLAIFLLASGLV</sequence>
<feature type="transmembrane region" description="Helical" evidence="1">
    <location>
        <begin position="181"/>
        <end position="199"/>
    </location>
</feature>
<feature type="transmembrane region" description="Helical" evidence="1">
    <location>
        <begin position="12"/>
        <end position="33"/>
    </location>
</feature>
<organism evidence="2 3">
    <name type="scientific">Enteractinococcus fodinae</name>
    <dbReference type="NCBI Taxonomy" id="684663"/>
    <lineage>
        <taxon>Bacteria</taxon>
        <taxon>Bacillati</taxon>
        <taxon>Actinomycetota</taxon>
        <taxon>Actinomycetes</taxon>
        <taxon>Micrococcales</taxon>
        <taxon>Micrococcaceae</taxon>
    </lineage>
</organism>
<feature type="transmembrane region" description="Helical" evidence="1">
    <location>
        <begin position="206"/>
        <end position="223"/>
    </location>
</feature>
<dbReference type="EMBL" id="JAVDYJ010000001">
    <property type="protein sequence ID" value="MDR7347093.1"/>
    <property type="molecule type" value="Genomic_DNA"/>
</dbReference>
<feature type="transmembrane region" description="Helical" evidence="1">
    <location>
        <begin position="39"/>
        <end position="57"/>
    </location>
</feature>
<evidence type="ECO:0000256" key="1">
    <source>
        <dbReference type="SAM" id="Phobius"/>
    </source>
</evidence>
<evidence type="ECO:0008006" key="4">
    <source>
        <dbReference type="Google" id="ProtNLM"/>
    </source>
</evidence>
<keyword evidence="1" id="KW-0472">Membrane</keyword>
<keyword evidence="3" id="KW-1185">Reference proteome</keyword>